<dbReference type="KEGG" id="anr:Ana3638_16970"/>
<sequence>MNKSFMDMMDECPIIAAIKDYDGLKRCLESESKIIFVLFGDILTITDIIRTIKESGRIAIIHIDLIGGLSSKEIAIDFIKNNTKADGIISTRQALIKHAKELGLFTVFRFFVIDSMAFEHIKKQSETVKPDFIEILPGVMPKVIKRISSMANVPVIAGGLISDKEDVISALSAGAVSISSTNPEVWFM</sequence>
<reference evidence="1 2" key="1">
    <citation type="submission" date="2020-01" db="EMBL/GenBank/DDBJ databases">
        <title>Genome analysis of Anaerocolumna sp. CBA3638.</title>
        <authorList>
            <person name="Kim J."/>
            <person name="Roh S.W."/>
        </authorList>
    </citation>
    <scope>NUCLEOTIDE SEQUENCE [LARGE SCALE GENOMIC DNA]</scope>
    <source>
        <strain evidence="1 2">CBA3638</strain>
    </source>
</reference>
<dbReference type="EMBL" id="CP048000">
    <property type="protein sequence ID" value="QHQ62270.1"/>
    <property type="molecule type" value="Genomic_DNA"/>
</dbReference>
<accession>A0A6P1TM25</accession>
<name>A0A6P1TM25_9FIRM</name>
<evidence type="ECO:0000313" key="2">
    <source>
        <dbReference type="Proteomes" id="UP000464314"/>
    </source>
</evidence>
<gene>
    <name evidence="1" type="ORF">Ana3638_16970</name>
</gene>
<organism evidence="1 2">
    <name type="scientific">Anaerocolumna sedimenticola</name>
    <dbReference type="NCBI Taxonomy" id="2696063"/>
    <lineage>
        <taxon>Bacteria</taxon>
        <taxon>Bacillati</taxon>
        <taxon>Bacillota</taxon>
        <taxon>Clostridia</taxon>
        <taxon>Lachnospirales</taxon>
        <taxon>Lachnospiraceae</taxon>
        <taxon>Anaerocolumna</taxon>
    </lineage>
</organism>
<dbReference type="GO" id="GO:0006355">
    <property type="term" value="P:regulation of DNA-templated transcription"/>
    <property type="evidence" value="ECO:0007669"/>
    <property type="project" value="InterPro"/>
</dbReference>
<dbReference type="InterPro" id="IPR013785">
    <property type="entry name" value="Aldolase_TIM"/>
</dbReference>
<dbReference type="Proteomes" id="UP000464314">
    <property type="component" value="Chromosome"/>
</dbReference>
<keyword evidence="2" id="KW-1185">Reference proteome</keyword>
<dbReference type="SUPFAM" id="SSF110391">
    <property type="entry name" value="GlpP-like"/>
    <property type="match status" value="1"/>
</dbReference>
<dbReference type="AlphaFoldDB" id="A0A6P1TM25"/>
<dbReference type="Pfam" id="PF04309">
    <property type="entry name" value="G3P_antiterm"/>
    <property type="match status" value="1"/>
</dbReference>
<dbReference type="Gene3D" id="3.20.20.70">
    <property type="entry name" value="Aldolase class I"/>
    <property type="match status" value="1"/>
</dbReference>
<dbReference type="InterPro" id="IPR006699">
    <property type="entry name" value="GlpP"/>
</dbReference>
<dbReference type="PANTHER" id="PTHR35787:SF1">
    <property type="entry name" value="GLYCEROL UPTAKE OPERON ANTITERMINATOR REGULATORY PROTEIN"/>
    <property type="match status" value="1"/>
</dbReference>
<proteinExistence type="predicted"/>
<dbReference type="PIRSF" id="PIRSF016897">
    <property type="entry name" value="GlpP"/>
    <property type="match status" value="1"/>
</dbReference>
<dbReference type="RefSeq" id="WP_161839095.1">
    <property type="nucleotide sequence ID" value="NZ_CP048000.1"/>
</dbReference>
<dbReference type="GO" id="GO:0006071">
    <property type="term" value="P:glycerol metabolic process"/>
    <property type="evidence" value="ECO:0007669"/>
    <property type="project" value="InterPro"/>
</dbReference>
<dbReference type="PANTHER" id="PTHR35787">
    <property type="entry name" value="GLYCEROL UPTAKE OPERON ANTITERMINATOR REGULATORY PROTEIN"/>
    <property type="match status" value="1"/>
</dbReference>
<evidence type="ECO:0000313" key="1">
    <source>
        <dbReference type="EMBL" id="QHQ62270.1"/>
    </source>
</evidence>
<protein>
    <submittedName>
        <fullName evidence="1">Glycerol-3-phosphate responsive antiterminator</fullName>
    </submittedName>
</protein>